<evidence type="ECO:0000313" key="1">
    <source>
        <dbReference type="EnsemblMetazoa" id="GPPI020451-PA"/>
    </source>
</evidence>
<keyword evidence="2" id="KW-1185">Reference proteome</keyword>
<dbReference type="EMBL" id="JXJN01009098">
    <property type="status" value="NOT_ANNOTATED_CDS"/>
    <property type="molecule type" value="Genomic_DNA"/>
</dbReference>
<reference evidence="1" key="2">
    <citation type="submission" date="2020-05" db="UniProtKB">
        <authorList>
            <consortium name="EnsemblMetazoa"/>
        </authorList>
    </citation>
    <scope>IDENTIFICATION</scope>
    <source>
        <strain evidence="1">IAEA</strain>
    </source>
</reference>
<reference evidence="2" key="1">
    <citation type="submission" date="2015-01" db="EMBL/GenBank/DDBJ databases">
        <authorList>
            <person name="Aksoy S."/>
            <person name="Warren W."/>
            <person name="Wilson R.K."/>
        </authorList>
    </citation>
    <scope>NUCLEOTIDE SEQUENCE [LARGE SCALE GENOMIC DNA]</scope>
    <source>
        <strain evidence="2">IAEA</strain>
    </source>
</reference>
<evidence type="ECO:0000313" key="2">
    <source>
        <dbReference type="Proteomes" id="UP000092460"/>
    </source>
</evidence>
<name>A0A1B0B6H6_9MUSC</name>
<sequence length="147" mass="16829">MLSCFCKGENVFSRKAFKMAVTCIQLQLYAVSEIPAFFHLFLRNDNQDSIACWGKFITNRRTSACRSLCTYMCIYVHTKACSSCYKIHNSGYDGVGIVNTNENCKSYDIVEKCLLISFSKNGVISQLPPKHHQGKRRHVLVRFNIRT</sequence>
<dbReference type="EMBL" id="JXJN01009099">
    <property type="status" value="NOT_ANNOTATED_CDS"/>
    <property type="molecule type" value="Genomic_DNA"/>
</dbReference>
<dbReference type="VEuPathDB" id="VectorBase:GPPI020451"/>
<dbReference type="AlphaFoldDB" id="A0A1B0B6H6"/>
<proteinExistence type="predicted"/>
<dbReference type="Proteomes" id="UP000092460">
    <property type="component" value="Unassembled WGS sequence"/>
</dbReference>
<dbReference type="EnsemblMetazoa" id="GPPI020451-RA">
    <property type="protein sequence ID" value="GPPI020451-PA"/>
    <property type="gene ID" value="GPPI020451"/>
</dbReference>
<accession>A0A1B0B6H6</accession>
<protein>
    <submittedName>
        <fullName evidence="1">Uncharacterized protein</fullName>
    </submittedName>
</protein>
<organism evidence="1 2">
    <name type="scientific">Glossina palpalis gambiensis</name>
    <dbReference type="NCBI Taxonomy" id="67801"/>
    <lineage>
        <taxon>Eukaryota</taxon>
        <taxon>Metazoa</taxon>
        <taxon>Ecdysozoa</taxon>
        <taxon>Arthropoda</taxon>
        <taxon>Hexapoda</taxon>
        <taxon>Insecta</taxon>
        <taxon>Pterygota</taxon>
        <taxon>Neoptera</taxon>
        <taxon>Endopterygota</taxon>
        <taxon>Diptera</taxon>
        <taxon>Brachycera</taxon>
        <taxon>Muscomorpha</taxon>
        <taxon>Hippoboscoidea</taxon>
        <taxon>Glossinidae</taxon>
        <taxon>Glossina</taxon>
    </lineage>
</organism>